<dbReference type="OrthoDB" id="3938623at2759"/>
<dbReference type="GO" id="GO:0042594">
    <property type="term" value="P:response to starvation"/>
    <property type="evidence" value="ECO:0007669"/>
    <property type="project" value="TreeGrafter"/>
</dbReference>
<dbReference type="GO" id="GO:0005737">
    <property type="term" value="C:cytoplasm"/>
    <property type="evidence" value="ECO:0007669"/>
    <property type="project" value="TreeGrafter"/>
</dbReference>
<evidence type="ECO:0000256" key="1">
    <source>
        <dbReference type="SAM" id="MobiDB-lite"/>
    </source>
</evidence>
<dbReference type="AlphaFoldDB" id="A0A4U0WU84"/>
<dbReference type="InterPro" id="IPR036322">
    <property type="entry name" value="WD40_repeat_dom_sf"/>
</dbReference>
<accession>A0A4U0WU84</accession>
<dbReference type="PANTHER" id="PTHR13268">
    <property type="entry name" value="BREAST CARCINOMA AMPLIFIED SEQUENCE 3"/>
    <property type="match status" value="1"/>
</dbReference>
<feature type="region of interest" description="Disordered" evidence="1">
    <location>
        <begin position="297"/>
        <end position="318"/>
    </location>
</feature>
<dbReference type="InterPro" id="IPR045142">
    <property type="entry name" value="BCAS3-like"/>
</dbReference>
<dbReference type="STRING" id="331657.A0A4U0WU84"/>
<proteinExistence type="predicted"/>
<comment type="caution">
    <text evidence="2">The sequence shown here is derived from an EMBL/GenBank/DDBJ whole genome shotgun (WGS) entry which is preliminary data.</text>
</comment>
<gene>
    <name evidence="2" type="ORF">B0A49_12516</name>
</gene>
<evidence type="ECO:0000313" key="2">
    <source>
        <dbReference type="EMBL" id="TKA66123.1"/>
    </source>
</evidence>
<evidence type="ECO:0008006" key="4">
    <source>
        <dbReference type="Google" id="ProtNLM"/>
    </source>
</evidence>
<dbReference type="Proteomes" id="UP000308768">
    <property type="component" value="Unassembled WGS sequence"/>
</dbReference>
<evidence type="ECO:0000313" key="3">
    <source>
        <dbReference type="Proteomes" id="UP000308768"/>
    </source>
</evidence>
<dbReference type="PANTHER" id="PTHR13268:SF0">
    <property type="entry name" value="BCAS3 MICROTUBULE ASSOCIATED CELL MIGRATION FACTOR"/>
    <property type="match status" value="1"/>
</dbReference>
<protein>
    <recommendedName>
        <fullName evidence="4">BCAS3 domain-containing protein</fullName>
    </recommendedName>
</protein>
<dbReference type="GO" id="GO:0006914">
    <property type="term" value="P:autophagy"/>
    <property type="evidence" value="ECO:0007669"/>
    <property type="project" value="InterPro"/>
</dbReference>
<dbReference type="SUPFAM" id="SSF50978">
    <property type="entry name" value="WD40 repeat-like"/>
    <property type="match status" value="1"/>
</dbReference>
<sequence length="675" mass="72000">MDANNQNGESNTQSGIPVYSLSERWLAIVPPVSSSVYSLNGTALLAASNPKPPGVTGYMAPPPPTVSCGVDTPEGDGLLNRVARGVTQEVIKGARWAGDQGIQAFRNYWKPIVPEGLSAHTTNGTRDGQPVQAFPPTHAHADTVPPPSDESVLVSVLDLQRLLDAEDHKIKNALTPIATFASPSGCSFVSFAPSGLQLLTVSRKGDFQFVWDLMRLSHGKASPAARATLISKTSMPGPHVRQVARFSRMTPANVVDVLWTTPKGERVAILTDKGTAHVFDLPQSSFQWPPPRRIVRAEQSGSPVSNAEAAAPEPTNQGFASSAMSAFQSFNGKARPFVAAVRSRSTSTGSGFPTFSSFSMSPSAAGAKGGRVVAAGLSMGLGAAASGVSTLRHAGDNRLHLHSAASGVSPGTVRWLSGKERGSIAIFAGGTLRLHAVKRMATTRKHGVATSSVKVIKKKSVQFWVPSITDDIFPTGACLVDPMPVEGYWGLRSPVCHPKGHHGKASETAAPLSSAEIDTNPPYQPYHTDRRVNLFAYDGGASFWSQHVHCEELDDPLRAATHSLTPVIDEHSWAFGGDLPFTARLNTGLHDLANEEVYDEYDQGLGDADLDDLIDGVAGKMESSLTVKKIGNEALDEEIEEIVFTTRRRKVVAGDEGNGFFEDDCEVLDFAEDRV</sequence>
<organism evidence="2 3">
    <name type="scientific">Cryomyces minteri</name>
    <dbReference type="NCBI Taxonomy" id="331657"/>
    <lineage>
        <taxon>Eukaryota</taxon>
        <taxon>Fungi</taxon>
        <taxon>Dikarya</taxon>
        <taxon>Ascomycota</taxon>
        <taxon>Pezizomycotina</taxon>
        <taxon>Dothideomycetes</taxon>
        <taxon>Dothideomycetes incertae sedis</taxon>
        <taxon>Cryomyces</taxon>
    </lineage>
</organism>
<reference evidence="2 3" key="1">
    <citation type="submission" date="2017-03" db="EMBL/GenBank/DDBJ databases">
        <title>Genomes of endolithic fungi from Antarctica.</title>
        <authorList>
            <person name="Coleine C."/>
            <person name="Masonjones S."/>
            <person name="Stajich J.E."/>
        </authorList>
    </citation>
    <scope>NUCLEOTIDE SEQUENCE [LARGE SCALE GENOMIC DNA]</scope>
    <source>
        <strain evidence="2 3">CCFEE 5187</strain>
    </source>
</reference>
<keyword evidence="3" id="KW-1185">Reference proteome</keyword>
<name>A0A4U0WU84_9PEZI</name>
<dbReference type="EMBL" id="NAJN01001057">
    <property type="protein sequence ID" value="TKA66123.1"/>
    <property type="molecule type" value="Genomic_DNA"/>
</dbReference>